<evidence type="ECO:0000256" key="3">
    <source>
        <dbReference type="ARBA" id="ARBA00022989"/>
    </source>
</evidence>
<proteinExistence type="predicted"/>
<feature type="transmembrane region" description="Helical" evidence="7">
    <location>
        <begin position="630"/>
        <end position="648"/>
    </location>
</feature>
<dbReference type="SUPFAM" id="SSF144083">
    <property type="entry name" value="Magnesium transport protein CorA, transmembrane region"/>
    <property type="match status" value="1"/>
</dbReference>
<dbReference type="InParanoid" id="A0A507BL57"/>
<dbReference type="Gene3D" id="1.20.58.340">
    <property type="entry name" value="Magnesium transport protein CorA, transmembrane region"/>
    <property type="match status" value="1"/>
</dbReference>
<evidence type="ECO:0000313" key="8">
    <source>
        <dbReference type="EMBL" id="TPX18239.1"/>
    </source>
</evidence>
<keyword evidence="5" id="KW-0175">Coiled coil</keyword>
<dbReference type="InterPro" id="IPR002523">
    <property type="entry name" value="MgTranspt_CorA/ZnTranspt_ZntB"/>
</dbReference>
<feature type="region of interest" description="Disordered" evidence="6">
    <location>
        <begin position="40"/>
        <end position="103"/>
    </location>
</feature>
<dbReference type="RefSeq" id="XP_030999950.1">
    <property type="nucleotide sequence ID" value="XM_031136971.1"/>
</dbReference>
<keyword evidence="3 7" id="KW-1133">Transmembrane helix</keyword>
<comment type="subcellular location">
    <subcellularLocation>
        <location evidence="1">Cell membrane</location>
        <topology evidence="1">Multi-pass membrane protein</topology>
    </subcellularLocation>
</comment>
<keyword evidence="9" id="KW-1185">Reference proteome</keyword>
<evidence type="ECO:0000256" key="2">
    <source>
        <dbReference type="ARBA" id="ARBA00022692"/>
    </source>
</evidence>
<dbReference type="EMBL" id="SKBQ01000011">
    <property type="protein sequence ID" value="TPX18239.1"/>
    <property type="molecule type" value="Genomic_DNA"/>
</dbReference>
<dbReference type="PANTHER" id="PTHR46494:SF1">
    <property type="entry name" value="CORA FAMILY METAL ION TRANSPORTER (EUROFUNG)"/>
    <property type="match status" value="1"/>
</dbReference>
<dbReference type="GO" id="GO:0050897">
    <property type="term" value="F:cobalt ion binding"/>
    <property type="evidence" value="ECO:0007669"/>
    <property type="project" value="TreeGrafter"/>
</dbReference>
<feature type="compositionally biased region" description="Low complexity" evidence="6">
    <location>
        <begin position="78"/>
        <end position="90"/>
    </location>
</feature>
<keyword evidence="4 7" id="KW-0472">Membrane</keyword>
<dbReference type="AlphaFoldDB" id="A0A507BL57"/>
<evidence type="ECO:0000313" key="9">
    <source>
        <dbReference type="Proteomes" id="UP000319257"/>
    </source>
</evidence>
<sequence length="769" mass="87399">MATRHRSPDELLRAVEQHQEQYLRSLRALHESMFAVRQRTNSGGLKMERTGSNDIASGSPTLAALHGPPSPLPPPAHTSTGLSTSSLQSGGHKRGRRRTNELGDPAMALAAVGEKKNIPVSLYEADSDVDDDDVAFIPLLPPSQSTAIPEYKVPSVQRPLPAYALTEDELDLHFDHIEMSPQTEIWRKRQDMAMPDVFRDLSLHSDDADLYKNATYEVYDVGREAFPNALHDNRGNADNETLEARDVWNTLKEVNTHGDAVGRMTILQEPSPAILGIAHATLSRHFDMNELYQHLITTEGNKGRTKAYMNRLFEPDPIKRQTFFFVFKYYTVVNPGVAPSPWQHYDYRPPDRKSIDHIDIAECSSVLALALIGPTIKEIHLRSRKRKPVQIGHVSDPFAPWHLLNIQCFPDDRHSIRVEDANRPLYSGPYAFLDALASEYKDAVKRNMQLNELITGLITPPNQFIFDVKLRDKLLFEDKDFTYSRRYFWAYNSLGVINDGIKAMRDAYTDTFNDDFWTGRHQTLWPLLELSSTESLNYLDKLSSLRYELNKAVEDLEKVQFKNERLRKEIMSLREQLFSGSSVKESRRAIEQGDNIKILTMISMIFLPLTFVTSVFGITEFHYSAEDWRFPVVMVCVCVPFFVFVVLLQTRAGMGALKRVGHAFDGLFTGDRVRNRRERRMQQLALEAQQIQAAAQSKDDVASVRAGRRRASVFRARYPRRGRRGASAGAGAGAGADEGRSVRASSVKRWWRWSRQGREKMRAMEEGGV</sequence>
<evidence type="ECO:0000256" key="7">
    <source>
        <dbReference type="SAM" id="Phobius"/>
    </source>
</evidence>
<dbReference type="GeneID" id="41970195"/>
<dbReference type="GO" id="GO:0015087">
    <property type="term" value="F:cobalt ion transmembrane transporter activity"/>
    <property type="evidence" value="ECO:0007669"/>
    <property type="project" value="TreeGrafter"/>
</dbReference>
<feature type="transmembrane region" description="Helical" evidence="7">
    <location>
        <begin position="598"/>
        <end position="618"/>
    </location>
</feature>
<dbReference type="Pfam" id="PF01544">
    <property type="entry name" value="CorA"/>
    <property type="match status" value="1"/>
</dbReference>
<evidence type="ECO:0000256" key="4">
    <source>
        <dbReference type="ARBA" id="ARBA00023136"/>
    </source>
</evidence>
<name>A0A507BL57_9PEZI</name>
<feature type="coiled-coil region" evidence="5">
    <location>
        <begin position="549"/>
        <end position="576"/>
    </location>
</feature>
<gene>
    <name evidence="8" type="ORF">E0L32_002748</name>
</gene>
<dbReference type="GO" id="GO:0000287">
    <property type="term" value="F:magnesium ion binding"/>
    <property type="evidence" value="ECO:0007669"/>
    <property type="project" value="TreeGrafter"/>
</dbReference>
<evidence type="ECO:0000256" key="1">
    <source>
        <dbReference type="ARBA" id="ARBA00004651"/>
    </source>
</evidence>
<evidence type="ECO:0000256" key="5">
    <source>
        <dbReference type="SAM" id="Coils"/>
    </source>
</evidence>
<dbReference type="GO" id="GO:0005886">
    <property type="term" value="C:plasma membrane"/>
    <property type="evidence" value="ECO:0007669"/>
    <property type="project" value="UniProtKB-SubCell"/>
</dbReference>
<comment type="caution">
    <text evidence="8">The sequence shown here is derived from an EMBL/GenBank/DDBJ whole genome shotgun (WGS) entry which is preliminary data.</text>
</comment>
<protein>
    <submittedName>
        <fullName evidence="8">Uncharacterized protein</fullName>
    </submittedName>
</protein>
<keyword evidence="2 7" id="KW-0812">Transmembrane</keyword>
<evidence type="ECO:0000256" key="6">
    <source>
        <dbReference type="SAM" id="MobiDB-lite"/>
    </source>
</evidence>
<dbReference type="InterPro" id="IPR045863">
    <property type="entry name" value="CorA_TM1_TM2"/>
</dbReference>
<organism evidence="8 9">
    <name type="scientific">Thyridium curvatum</name>
    <dbReference type="NCBI Taxonomy" id="1093900"/>
    <lineage>
        <taxon>Eukaryota</taxon>
        <taxon>Fungi</taxon>
        <taxon>Dikarya</taxon>
        <taxon>Ascomycota</taxon>
        <taxon>Pezizomycotina</taxon>
        <taxon>Sordariomycetes</taxon>
        <taxon>Sordariomycetidae</taxon>
        <taxon>Thyridiales</taxon>
        <taxon>Thyridiaceae</taxon>
        <taxon>Thyridium</taxon>
    </lineage>
</organism>
<dbReference type="GO" id="GO:0015095">
    <property type="term" value="F:magnesium ion transmembrane transporter activity"/>
    <property type="evidence" value="ECO:0007669"/>
    <property type="project" value="TreeGrafter"/>
</dbReference>
<accession>A0A507BL57</accession>
<dbReference type="OrthoDB" id="426293at2759"/>
<dbReference type="Proteomes" id="UP000319257">
    <property type="component" value="Unassembled WGS sequence"/>
</dbReference>
<dbReference type="PANTHER" id="PTHR46494">
    <property type="entry name" value="CORA FAMILY METAL ION TRANSPORTER (EUROFUNG)"/>
    <property type="match status" value="1"/>
</dbReference>
<reference evidence="8 9" key="1">
    <citation type="submission" date="2019-06" db="EMBL/GenBank/DDBJ databases">
        <title>Draft genome sequence of the filamentous fungus Phialemoniopsis curvata isolated from diesel fuel.</title>
        <authorList>
            <person name="Varaljay V.A."/>
            <person name="Lyon W.J."/>
            <person name="Crouch A.L."/>
            <person name="Drake C.E."/>
            <person name="Hollomon J.M."/>
            <person name="Nadeau L.J."/>
            <person name="Nunn H.S."/>
            <person name="Stevenson B.S."/>
            <person name="Bojanowski C.L."/>
            <person name="Crookes-Goodson W.J."/>
        </authorList>
    </citation>
    <scope>NUCLEOTIDE SEQUENCE [LARGE SCALE GENOMIC DNA]</scope>
    <source>
        <strain evidence="8 9">D216</strain>
    </source>
</reference>